<organism evidence="2">
    <name type="scientific">Tanacetum cinerariifolium</name>
    <name type="common">Dalmatian daisy</name>
    <name type="synonym">Chrysanthemum cinerariifolium</name>
    <dbReference type="NCBI Taxonomy" id="118510"/>
    <lineage>
        <taxon>Eukaryota</taxon>
        <taxon>Viridiplantae</taxon>
        <taxon>Streptophyta</taxon>
        <taxon>Embryophyta</taxon>
        <taxon>Tracheophyta</taxon>
        <taxon>Spermatophyta</taxon>
        <taxon>Magnoliopsida</taxon>
        <taxon>eudicotyledons</taxon>
        <taxon>Gunneridae</taxon>
        <taxon>Pentapetalae</taxon>
        <taxon>asterids</taxon>
        <taxon>campanulids</taxon>
        <taxon>Asterales</taxon>
        <taxon>Asteraceae</taxon>
        <taxon>Asteroideae</taxon>
        <taxon>Anthemideae</taxon>
        <taxon>Anthemidinae</taxon>
        <taxon>Tanacetum</taxon>
    </lineage>
</organism>
<feature type="non-terminal residue" evidence="2">
    <location>
        <position position="80"/>
    </location>
</feature>
<protein>
    <submittedName>
        <fullName evidence="2">Uncharacterized protein</fullName>
    </submittedName>
</protein>
<proteinExistence type="predicted"/>
<gene>
    <name evidence="2" type="ORF">Tci_924869</name>
</gene>
<evidence type="ECO:0000313" key="2">
    <source>
        <dbReference type="EMBL" id="GFD52900.1"/>
    </source>
</evidence>
<feature type="non-terminal residue" evidence="2">
    <location>
        <position position="1"/>
    </location>
</feature>
<sequence>TTQKVLPEPATRSNLRGRSYDAYQPDSGSSLPSFIEIRERDSDITLSCCWPARAFLAVEALAGAAFFAGAADLAGAALVA</sequence>
<dbReference type="AlphaFoldDB" id="A0A699X350"/>
<reference evidence="2" key="1">
    <citation type="journal article" date="2019" name="Sci. Rep.">
        <title>Draft genome of Tanacetum cinerariifolium, the natural source of mosquito coil.</title>
        <authorList>
            <person name="Yamashiro T."/>
            <person name="Shiraishi A."/>
            <person name="Satake H."/>
            <person name="Nakayama K."/>
        </authorList>
    </citation>
    <scope>NUCLEOTIDE SEQUENCE</scope>
</reference>
<comment type="caution">
    <text evidence="2">The sequence shown here is derived from an EMBL/GenBank/DDBJ whole genome shotgun (WGS) entry which is preliminary data.</text>
</comment>
<evidence type="ECO:0000256" key="1">
    <source>
        <dbReference type="SAM" id="MobiDB-lite"/>
    </source>
</evidence>
<dbReference type="EMBL" id="BKCJ011787714">
    <property type="protein sequence ID" value="GFD52900.1"/>
    <property type="molecule type" value="Genomic_DNA"/>
</dbReference>
<name>A0A699X350_TANCI</name>
<accession>A0A699X350</accession>
<feature type="region of interest" description="Disordered" evidence="1">
    <location>
        <begin position="1"/>
        <end position="31"/>
    </location>
</feature>